<proteinExistence type="predicted"/>
<gene>
    <name evidence="2" type="ORF">C7402_120121</name>
</gene>
<keyword evidence="3" id="KW-1185">Reference proteome</keyword>
<reference evidence="2 3" key="1">
    <citation type="submission" date="2018-05" db="EMBL/GenBank/DDBJ databases">
        <title>Genomic Encyclopedia of Type Strains, Phase IV (KMG-V): Genome sequencing to study the core and pangenomes of soil and plant-associated prokaryotes.</title>
        <authorList>
            <person name="Whitman W."/>
        </authorList>
    </citation>
    <scope>NUCLEOTIDE SEQUENCE [LARGE SCALE GENOMIC DNA]</scope>
    <source>
        <strain evidence="2 3">SCZa-39</strain>
    </source>
</reference>
<protein>
    <submittedName>
        <fullName evidence="2">Uncharacterized protein</fullName>
    </submittedName>
</protein>
<comment type="caution">
    <text evidence="2">The sequence shown here is derived from an EMBL/GenBank/DDBJ whole genome shotgun (WGS) entry which is preliminary data.</text>
</comment>
<evidence type="ECO:0000313" key="3">
    <source>
        <dbReference type="Proteomes" id="UP000245712"/>
    </source>
</evidence>
<name>A0ABX5KCK1_9BURK</name>
<sequence length="46" mass="4947">MTYPINPATGLPMTSEDYSGVDVGGNPYGTRLDSQLPWSAPFWDAA</sequence>
<dbReference type="Proteomes" id="UP000245712">
    <property type="component" value="Unassembled WGS sequence"/>
</dbReference>
<dbReference type="EMBL" id="QEOB01000020">
    <property type="protein sequence ID" value="PVX74131.1"/>
    <property type="molecule type" value="Genomic_DNA"/>
</dbReference>
<accession>A0ABX5KCK1</accession>
<dbReference type="RefSeq" id="WP_116613714.1">
    <property type="nucleotide sequence ID" value="NZ_QEOB01000020.1"/>
</dbReference>
<evidence type="ECO:0000256" key="1">
    <source>
        <dbReference type="SAM" id="MobiDB-lite"/>
    </source>
</evidence>
<feature type="region of interest" description="Disordered" evidence="1">
    <location>
        <begin position="1"/>
        <end position="32"/>
    </location>
</feature>
<evidence type="ECO:0000313" key="2">
    <source>
        <dbReference type="EMBL" id="PVX74131.1"/>
    </source>
</evidence>
<organism evidence="2 3">
    <name type="scientific">Paraburkholderia unamae</name>
    <dbReference type="NCBI Taxonomy" id="219649"/>
    <lineage>
        <taxon>Bacteria</taxon>
        <taxon>Pseudomonadati</taxon>
        <taxon>Pseudomonadota</taxon>
        <taxon>Betaproteobacteria</taxon>
        <taxon>Burkholderiales</taxon>
        <taxon>Burkholderiaceae</taxon>
        <taxon>Paraburkholderia</taxon>
    </lineage>
</organism>